<evidence type="ECO:0000259" key="7">
    <source>
        <dbReference type="Pfam" id="PF18813"/>
    </source>
</evidence>
<dbReference type="InterPro" id="IPR036977">
    <property type="entry name" value="DNA_primase_Znf_CHC2"/>
</dbReference>
<evidence type="ECO:0000256" key="4">
    <source>
        <dbReference type="ARBA" id="ARBA00022837"/>
    </source>
</evidence>
<feature type="compositionally biased region" description="Basic and acidic residues" evidence="5">
    <location>
        <begin position="342"/>
        <end position="368"/>
    </location>
</feature>
<evidence type="ECO:0000259" key="6">
    <source>
        <dbReference type="Pfam" id="PF08401"/>
    </source>
</evidence>
<feature type="region of interest" description="Disordered" evidence="5">
    <location>
        <begin position="342"/>
        <end position="387"/>
    </location>
</feature>
<protein>
    <submittedName>
        <fullName evidence="8">Conjugative transposon membrane protein</fullName>
    </submittedName>
</protein>
<keyword evidence="4" id="KW-0106">Calcium</keyword>
<dbReference type="Gene3D" id="3.40.1360.10">
    <property type="match status" value="1"/>
</dbReference>
<evidence type="ECO:0000256" key="2">
    <source>
        <dbReference type="ARBA" id="ARBA00022525"/>
    </source>
</evidence>
<dbReference type="InterPro" id="IPR013610">
    <property type="entry name" value="ArdC_N"/>
</dbReference>
<dbReference type="GO" id="GO:0008270">
    <property type="term" value="F:zinc ion binding"/>
    <property type="evidence" value="ECO:0007669"/>
    <property type="project" value="InterPro"/>
</dbReference>
<proteinExistence type="predicted"/>
<dbReference type="InterPro" id="IPR041420">
    <property type="entry name" value="PBECR4"/>
</dbReference>
<evidence type="ECO:0000256" key="1">
    <source>
        <dbReference type="ARBA" id="ARBA00004613"/>
    </source>
</evidence>
<feature type="region of interest" description="Disordered" evidence="5">
    <location>
        <begin position="652"/>
        <end position="697"/>
    </location>
</feature>
<evidence type="ECO:0000313" key="9">
    <source>
        <dbReference type="Proteomes" id="UP000249571"/>
    </source>
</evidence>
<sequence>MALTKAQAKSLSILEIARILGMEMKRNSHKEYYWKDHDSFKIDTYKNTWHWYSRGTYGDTINLVQEIRQVSYADAMKFLETGQFPEAKPMEEVRQPFRYSLNSYEQPFREARNYLKEVRSLSDETINFFLEKGVLAQARRRDRDGFTEDVLVFKYLDKSQTIVGASLQGLSPYPERYEGKGYLKQIMYQSEGIAGLNVSIGSPKRLIVAEAPIDLMSYYELHKDQLEDVRLVAMEGLKEGIVSRYAMEALQEQGILVEDGRDYTKARDLAKTSQFLAKAAQRSTLFHDHKQDNLITLAVDNDKAGTDFIETLREKKIPIIDARPPKGEGDRKMDWNQYLKENQTERKAMTEDTKKAPEPILEQEKKEGTNVSWGSLQPKAEGSPAPVAETSTTFEQTVTSHPTISPRLLYFTTDNAHVSIIRDGYHIATEEDLRNLNAYAPILQQTAQWYLTTLAGSSVTYVYQEDGKVDAIKINYDKDKFMHLTGIRPIGKNLTAERLVERFAAGDGHFANILVNRGFISKAQVLPLFEEIIQAKSFMFTNIADIKKMKAIHASSAIRTENEQLLLAFKTFGDVSFPVSTLNLTEPINLQLTTKGTKNTILGVYRERNGVIEQLSINDDYIQDGGKELLAILKDGNLEAMKTEILKDETASIHPKIDSDGDGISDEEERKQGTNPYDFRSTPSSKAREETSPNVTESIGMSSSLAVADFIKNKDIAGLNRHLKDGIKEYLNSDKYKDYLTKMSQLNHYSSRNLRLILAQNPEATQVASFKQWKETFERHVKKGEKSLRIFAPMTKLQKDENNQPILDKNGKPETVTFFGLVPVFDVSQTEGKEMPKAISEVKEQVSDLDYANLYRAMMTIAKANNVSVRFEEMQGEAKGYYNPAEHQIVLRSNDMNKSQLIKTFLHETAHSELHHANNPQQEQLTRSTAELQAESVAYVVSAYYGLDTSDYSFGYLASWSDDKETLADLEAQLDIVQQEAKSLMVRMDQQLEQLRLTQEKQTKYQFEQKLQKFKDQSKQAVEDHKQEMKQEAQSKKEKGLSK</sequence>
<reference evidence="8 9" key="1">
    <citation type="submission" date="2018-06" db="EMBL/GenBank/DDBJ databases">
        <authorList>
            <consortium name="Pathogen Informatics"/>
            <person name="Doyle S."/>
        </authorList>
    </citation>
    <scope>NUCLEOTIDE SEQUENCE [LARGE SCALE GENOMIC DNA]</scope>
    <source>
        <strain evidence="8 9">NCTC6179</strain>
    </source>
</reference>
<dbReference type="Pfam" id="PF18813">
    <property type="entry name" value="PBECR4"/>
    <property type="match status" value="1"/>
</dbReference>
<feature type="domain" description="Phage-Barnase-EndoU-ColicinE5/D-RelE like nuclease 4" evidence="7">
    <location>
        <begin position="442"/>
        <end position="619"/>
    </location>
</feature>
<dbReference type="SUPFAM" id="SSF57783">
    <property type="entry name" value="Zinc beta-ribbon"/>
    <property type="match status" value="1"/>
</dbReference>
<accession>A0A9X8T0T9</accession>
<feature type="domain" description="N-terminal" evidence="6">
    <location>
        <begin position="739"/>
        <end position="815"/>
    </location>
</feature>
<feature type="region of interest" description="Disordered" evidence="5">
    <location>
        <begin position="1016"/>
        <end position="1043"/>
    </location>
</feature>
<dbReference type="GO" id="GO:0003697">
    <property type="term" value="F:single-stranded DNA binding"/>
    <property type="evidence" value="ECO:0007669"/>
    <property type="project" value="InterPro"/>
</dbReference>
<comment type="subcellular location">
    <subcellularLocation>
        <location evidence="1">Secreted</location>
    </subcellularLocation>
</comment>
<dbReference type="Gene3D" id="3.90.580.10">
    <property type="entry name" value="Zinc finger, CHC2-type domain"/>
    <property type="match status" value="1"/>
</dbReference>
<dbReference type="Pfam" id="PF08401">
    <property type="entry name" value="ArdcN"/>
    <property type="match status" value="1"/>
</dbReference>
<dbReference type="RefSeq" id="WP_111717798.1">
    <property type="nucleotide sequence ID" value="NZ_LR134316.1"/>
</dbReference>
<dbReference type="Gene3D" id="1.10.10.2910">
    <property type="match status" value="1"/>
</dbReference>
<dbReference type="GO" id="GO:0006260">
    <property type="term" value="P:DNA replication"/>
    <property type="evidence" value="ECO:0007669"/>
    <property type="project" value="InterPro"/>
</dbReference>
<evidence type="ECO:0000256" key="3">
    <source>
        <dbReference type="ARBA" id="ARBA00022729"/>
    </source>
</evidence>
<dbReference type="Proteomes" id="UP000249571">
    <property type="component" value="Chromosome 1"/>
</dbReference>
<name>A0A9X8T0T9_STREQ</name>
<dbReference type="InterPro" id="IPR059100">
    <property type="entry name" value="TSP3_bac"/>
</dbReference>
<evidence type="ECO:0000313" key="8">
    <source>
        <dbReference type="EMBL" id="SQF68013.1"/>
    </source>
</evidence>
<keyword evidence="3" id="KW-0732">Signal</keyword>
<dbReference type="Pfam" id="PF18884">
    <property type="entry name" value="TSP3_bac"/>
    <property type="match status" value="1"/>
</dbReference>
<evidence type="ECO:0000256" key="5">
    <source>
        <dbReference type="SAM" id="MobiDB-lite"/>
    </source>
</evidence>
<keyword evidence="2" id="KW-0964">Secreted</keyword>
<gene>
    <name evidence="8" type="ORF">NCTC6179_02223</name>
</gene>
<dbReference type="AlphaFoldDB" id="A0A9X8T0T9"/>
<dbReference type="EMBL" id="LS483361">
    <property type="protein sequence ID" value="SQF68013.1"/>
    <property type="molecule type" value="Genomic_DNA"/>
</dbReference>
<organism evidence="8 9">
    <name type="scientific">Streptococcus dysgalactiae subsp. equisimilis</name>
    <name type="common">Streptococcus equisimilis</name>
    <dbReference type="NCBI Taxonomy" id="119602"/>
    <lineage>
        <taxon>Bacteria</taxon>
        <taxon>Bacillati</taxon>
        <taxon>Bacillota</taxon>
        <taxon>Bacilli</taxon>
        <taxon>Lactobacillales</taxon>
        <taxon>Streptococcaceae</taxon>
        <taxon>Streptococcus</taxon>
    </lineage>
</organism>